<sequence>MWGDTLDTGAAALDAVFQGVPPLPCLSTLIVVGCVGAGLAARIAALSPGLRALDVEGGLLSGAMEAWSLPSLSRLSTVSLVYRSDVPRDFRAGEVQRFLRSRALHYLTLVPPDPDPPPPDADHEAGVPLDIALAISGCASPTVTIDFTGDYVGWSHNLFGYHCLDLMFQVPHARSVADVTIALSDDIHQDAMHVLGRLPHLYSLHLSVGAGPERRLVPWMVPNVKNLSVEFRVPPGPAAALIHGLAAAAATVTTPSRLHTLVVQGGPIMDNSLAVPLRSLLPTLRWITIVPQSPEQGGQMAGCRGGGVAVPSQDYCVEHMGEWMTAALSPSATVNVV</sequence>
<evidence type="ECO:0000313" key="2">
    <source>
        <dbReference type="Proteomes" id="UP000798662"/>
    </source>
</evidence>
<evidence type="ECO:0000313" key="1">
    <source>
        <dbReference type="EMBL" id="KAK1866071.1"/>
    </source>
</evidence>
<organism evidence="1 2">
    <name type="scientific">Pyropia yezoensis</name>
    <name type="common">Susabi-nori</name>
    <name type="synonym">Porphyra yezoensis</name>
    <dbReference type="NCBI Taxonomy" id="2788"/>
    <lineage>
        <taxon>Eukaryota</taxon>
        <taxon>Rhodophyta</taxon>
        <taxon>Bangiophyceae</taxon>
        <taxon>Bangiales</taxon>
        <taxon>Bangiaceae</taxon>
        <taxon>Pyropia</taxon>
    </lineage>
</organism>
<reference evidence="1" key="1">
    <citation type="submission" date="2019-11" db="EMBL/GenBank/DDBJ databases">
        <title>Nori genome reveals adaptations in red seaweeds to the harsh intertidal environment.</title>
        <authorList>
            <person name="Wang D."/>
            <person name="Mao Y."/>
        </authorList>
    </citation>
    <scope>NUCLEOTIDE SEQUENCE</scope>
    <source>
        <tissue evidence="1">Gametophyte</tissue>
    </source>
</reference>
<name>A0ACC3C6Z0_PYRYE</name>
<comment type="caution">
    <text evidence="1">The sequence shown here is derived from an EMBL/GenBank/DDBJ whole genome shotgun (WGS) entry which is preliminary data.</text>
</comment>
<proteinExistence type="predicted"/>
<dbReference type="EMBL" id="CM020619">
    <property type="protein sequence ID" value="KAK1866071.1"/>
    <property type="molecule type" value="Genomic_DNA"/>
</dbReference>
<gene>
    <name evidence="1" type="ORF">I4F81_008591</name>
</gene>
<accession>A0ACC3C6Z0</accession>
<protein>
    <submittedName>
        <fullName evidence="1">Uncharacterized protein</fullName>
    </submittedName>
</protein>
<keyword evidence="2" id="KW-1185">Reference proteome</keyword>
<dbReference type="Proteomes" id="UP000798662">
    <property type="component" value="Chromosome 2"/>
</dbReference>